<gene>
    <name evidence="2" type="primary">cas6e</name>
    <name evidence="2" type="ORF">CKO31_19830</name>
</gene>
<evidence type="ECO:0000313" key="2">
    <source>
        <dbReference type="EMBL" id="MBK1632959.1"/>
    </source>
</evidence>
<accession>A0ABS1CLZ0</accession>
<feature type="region of interest" description="Disordered" evidence="1">
    <location>
        <begin position="128"/>
        <end position="147"/>
    </location>
</feature>
<dbReference type="Proteomes" id="UP000748752">
    <property type="component" value="Unassembled WGS sequence"/>
</dbReference>
<comment type="caution">
    <text evidence="2">The sequence shown here is derived from an EMBL/GenBank/DDBJ whole genome shotgun (WGS) entry which is preliminary data.</text>
</comment>
<dbReference type="RefSeq" id="WP_200240859.1">
    <property type="nucleotide sequence ID" value="NZ_NRRV01000062.1"/>
</dbReference>
<sequence>MTIHLMQCQPHPQALALWATRRRLLSPDGDYGYALHALLTSAFGADAPRPFRYLGQRQGLLAYSRLDLAALRDLAALAAPDIAAALGLDSLAARPFPERWRVGQRLAFEVRTRPVVRANDGRERDAFLHALGPQSTEPADEPDPSERRVRSEVYINWLRQRFSELGAAEIEDSRVDAFQLTRLLVRPPNAATDKRGSRTVNGPDAVFKGHLRISDSDRFAALIQRGIGRHRAFGYGMLLLKPPC</sequence>
<proteinExistence type="predicted"/>
<evidence type="ECO:0000256" key="1">
    <source>
        <dbReference type="SAM" id="MobiDB-lite"/>
    </source>
</evidence>
<dbReference type="SMART" id="SM01101">
    <property type="entry name" value="CRISPR_assoc"/>
    <property type="match status" value="1"/>
</dbReference>
<dbReference type="EMBL" id="NRRV01000062">
    <property type="protein sequence ID" value="MBK1632959.1"/>
    <property type="molecule type" value="Genomic_DNA"/>
</dbReference>
<organism evidence="2 3">
    <name type="scientific">Thiohalocapsa halophila</name>
    <dbReference type="NCBI Taxonomy" id="69359"/>
    <lineage>
        <taxon>Bacteria</taxon>
        <taxon>Pseudomonadati</taxon>
        <taxon>Pseudomonadota</taxon>
        <taxon>Gammaproteobacteria</taxon>
        <taxon>Chromatiales</taxon>
        <taxon>Chromatiaceae</taxon>
        <taxon>Thiohalocapsa</taxon>
    </lineage>
</organism>
<reference evidence="2 3" key="1">
    <citation type="journal article" date="2020" name="Microorganisms">
        <title>Osmotic Adaptation and Compatible Solute Biosynthesis of Phototrophic Bacteria as Revealed from Genome Analyses.</title>
        <authorList>
            <person name="Imhoff J.F."/>
            <person name="Rahn T."/>
            <person name="Kunzel S."/>
            <person name="Keller A."/>
            <person name="Neulinger S.C."/>
        </authorList>
    </citation>
    <scope>NUCLEOTIDE SEQUENCE [LARGE SCALE GENOMIC DNA]</scope>
    <source>
        <strain evidence="2 3">DSM 6210</strain>
    </source>
</reference>
<evidence type="ECO:0000313" key="3">
    <source>
        <dbReference type="Proteomes" id="UP000748752"/>
    </source>
</evidence>
<dbReference type="NCBIfam" id="TIGR01907">
    <property type="entry name" value="casE_Cse3"/>
    <property type="match status" value="1"/>
</dbReference>
<dbReference type="Pfam" id="PF08798">
    <property type="entry name" value="CRISPR_assoc"/>
    <property type="match status" value="1"/>
</dbReference>
<dbReference type="InterPro" id="IPR010179">
    <property type="entry name" value="CRISPR-assoc_prot_Cse3"/>
</dbReference>
<name>A0ABS1CLZ0_9GAMM</name>
<dbReference type="Gene3D" id="3.30.70.1210">
    <property type="entry name" value="Crispr-associated protein, domain 2"/>
    <property type="match status" value="1"/>
</dbReference>
<dbReference type="SUPFAM" id="SSF117987">
    <property type="entry name" value="CRISPR-associated protein"/>
    <property type="match status" value="1"/>
</dbReference>
<keyword evidence="3" id="KW-1185">Reference proteome</keyword>
<protein>
    <submittedName>
        <fullName evidence="2">Type I-E CRISPR-associated protein Cas6/Cse3/CasE</fullName>
    </submittedName>
</protein>